<gene>
    <name evidence="1" type="ORF">L284_20600</name>
</gene>
<organism evidence="1 2">
    <name type="scientific">Novosphingobium lindaniclasticum LE124</name>
    <dbReference type="NCBI Taxonomy" id="1096930"/>
    <lineage>
        <taxon>Bacteria</taxon>
        <taxon>Pseudomonadati</taxon>
        <taxon>Pseudomonadota</taxon>
        <taxon>Alphaproteobacteria</taxon>
        <taxon>Sphingomonadales</taxon>
        <taxon>Sphingomonadaceae</taxon>
        <taxon>Novosphingobium</taxon>
    </lineage>
</organism>
<accession>T0H7F7</accession>
<reference evidence="1 2" key="1">
    <citation type="journal article" date="2013" name="Genome Announc.">
        <title>Genome Sequence of Novosphingobium lindaniclasticum LE124T, Isolated from a Hexachlorocyclohexane Dumpsite.</title>
        <authorList>
            <person name="Saxena A."/>
            <person name="Nayyar N."/>
            <person name="Sangwan N."/>
            <person name="Kumari R."/>
            <person name="Khurana J.P."/>
            <person name="Lal R."/>
        </authorList>
    </citation>
    <scope>NUCLEOTIDE SEQUENCE [LARGE SCALE GENOMIC DNA]</scope>
    <source>
        <strain evidence="1 2">LE124</strain>
    </source>
</reference>
<proteinExistence type="predicted"/>
<dbReference type="Proteomes" id="UP000015527">
    <property type="component" value="Unassembled WGS sequence"/>
</dbReference>
<evidence type="ECO:0000313" key="2">
    <source>
        <dbReference type="Proteomes" id="UP000015527"/>
    </source>
</evidence>
<dbReference type="AlphaFoldDB" id="T0H7F7"/>
<keyword evidence="2" id="KW-1185">Reference proteome</keyword>
<evidence type="ECO:0000313" key="1">
    <source>
        <dbReference type="EMBL" id="EQB08952.1"/>
    </source>
</evidence>
<protein>
    <submittedName>
        <fullName evidence="1">Uncharacterized protein</fullName>
    </submittedName>
</protein>
<sequence>MMAPQIVPLRAQSQDVAFLSGKHPLFSLVVAT</sequence>
<dbReference type="EMBL" id="ATHL01000139">
    <property type="protein sequence ID" value="EQB08952.1"/>
    <property type="molecule type" value="Genomic_DNA"/>
</dbReference>
<comment type="caution">
    <text evidence="1">The sequence shown here is derived from an EMBL/GenBank/DDBJ whole genome shotgun (WGS) entry which is preliminary data.</text>
</comment>
<name>T0H7F7_9SPHN</name>